<accession>A0AAE1KED3</accession>
<feature type="compositionally biased region" description="Basic and acidic residues" evidence="1">
    <location>
        <begin position="296"/>
        <end position="310"/>
    </location>
</feature>
<feature type="compositionally biased region" description="Basic and acidic residues" evidence="1">
    <location>
        <begin position="206"/>
        <end position="215"/>
    </location>
</feature>
<feature type="region of interest" description="Disordered" evidence="1">
    <location>
        <begin position="206"/>
        <end position="230"/>
    </location>
</feature>
<dbReference type="PANTHER" id="PTHR47877:SF4">
    <property type="entry name" value="LATE EMBRYOGENESIS ABUNDANT PROTEIN ECP63"/>
    <property type="match status" value="1"/>
</dbReference>
<proteinExistence type="predicted"/>
<dbReference type="Proteomes" id="UP001293593">
    <property type="component" value="Unassembled WGS sequence"/>
</dbReference>
<evidence type="ECO:0000313" key="3">
    <source>
        <dbReference type="EMBL" id="KAK4272794.1"/>
    </source>
</evidence>
<gene>
    <name evidence="3" type="ORF">QN277_021300</name>
</gene>
<feature type="region of interest" description="Disordered" evidence="1">
    <location>
        <begin position="344"/>
        <end position="364"/>
    </location>
</feature>
<feature type="region of interest" description="Disordered" evidence="1">
    <location>
        <begin position="275"/>
        <end position="310"/>
    </location>
</feature>
<evidence type="ECO:0000313" key="4">
    <source>
        <dbReference type="Proteomes" id="UP001293593"/>
    </source>
</evidence>
<evidence type="ECO:0000259" key="2">
    <source>
        <dbReference type="Pfam" id="PF02987"/>
    </source>
</evidence>
<feature type="region of interest" description="Disordered" evidence="1">
    <location>
        <begin position="106"/>
        <end position="132"/>
    </location>
</feature>
<dbReference type="PANTHER" id="PTHR47877">
    <property type="entry name" value="LATE EMBRYOGENESIS ABUNDANT DOMAIN-CONTAINING PROTEIN / LEA DOMAIN-CONTAINING PROTEIN"/>
    <property type="match status" value="1"/>
</dbReference>
<reference evidence="3" key="1">
    <citation type="submission" date="2023-10" db="EMBL/GenBank/DDBJ databases">
        <title>Chromosome-level genome of the transformable northern wattle, Acacia crassicarpa.</title>
        <authorList>
            <person name="Massaro I."/>
            <person name="Sinha N.R."/>
            <person name="Poethig S."/>
            <person name="Leichty A.R."/>
        </authorList>
    </citation>
    <scope>NUCLEOTIDE SEQUENCE</scope>
    <source>
        <strain evidence="3">Acra3RX</strain>
        <tissue evidence="3">Leaf</tissue>
    </source>
</reference>
<dbReference type="InterPro" id="IPR004238">
    <property type="entry name" value="ECP63-like_dom"/>
</dbReference>
<evidence type="ECO:0000256" key="1">
    <source>
        <dbReference type="SAM" id="MobiDB-lite"/>
    </source>
</evidence>
<keyword evidence="4" id="KW-1185">Reference proteome</keyword>
<feature type="domain" description="Late embryogenesis abundant protein ECP63-like" evidence="2">
    <location>
        <begin position="156"/>
        <end position="198"/>
    </location>
</feature>
<sequence>MASGQFKEDRAEAAAKLTAKDIGDVNRARERDYGSQWTTEREFKEARAEVAAKLAAKDLEDANRLRERDQEHLVEDREDQGPGVVGSMFKAVQDTYQHAKEAVVGKTQDAANTAGDYAADKARETKDATKQKAGEFAEKAREAKDATVDKAAEYTGYAAEKAKEAKDTTVQKAGEYKDYTAEKAKEGKDTTLGKLGELKDKAMGFFSGKKDEPQHYEYGTGEIDKDKLGVTDGAKPKLEELKLRERSHPYEVTRGADEFSSESDRGRAAKNNIMGSAGSVSEAVKSKLTQPSDVVEETRAARERGGAGRRWGRGEEVLIEVEESRPGAVADTLKAADQMTGQTFNDVGRMGDEGTIRLQHRKNY</sequence>
<dbReference type="Gene3D" id="6.10.140.1430">
    <property type="match status" value="1"/>
</dbReference>
<comment type="caution">
    <text evidence="3">The sequence shown here is derived from an EMBL/GenBank/DDBJ whole genome shotgun (WGS) entry which is preliminary data.</text>
</comment>
<protein>
    <recommendedName>
        <fullName evidence="2">Late embryogenesis abundant protein ECP63-like domain-containing protein</fullName>
    </recommendedName>
</protein>
<dbReference type="Pfam" id="PF02987">
    <property type="entry name" value="LEA_4"/>
    <property type="match status" value="1"/>
</dbReference>
<dbReference type="EMBL" id="JAWXYG010000005">
    <property type="protein sequence ID" value="KAK4272794.1"/>
    <property type="molecule type" value="Genomic_DNA"/>
</dbReference>
<dbReference type="GO" id="GO:0009631">
    <property type="term" value="P:cold acclimation"/>
    <property type="evidence" value="ECO:0007669"/>
    <property type="project" value="TreeGrafter"/>
</dbReference>
<name>A0AAE1KED3_9FABA</name>
<feature type="compositionally biased region" description="Basic and acidic residues" evidence="1">
    <location>
        <begin position="118"/>
        <end position="132"/>
    </location>
</feature>
<dbReference type="AlphaFoldDB" id="A0AAE1KED3"/>
<organism evidence="3 4">
    <name type="scientific">Acacia crassicarpa</name>
    <name type="common">northern wattle</name>
    <dbReference type="NCBI Taxonomy" id="499986"/>
    <lineage>
        <taxon>Eukaryota</taxon>
        <taxon>Viridiplantae</taxon>
        <taxon>Streptophyta</taxon>
        <taxon>Embryophyta</taxon>
        <taxon>Tracheophyta</taxon>
        <taxon>Spermatophyta</taxon>
        <taxon>Magnoliopsida</taxon>
        <taxon>eudicotyledons</taxon>
        <taxon>Gunneridae</taxon>
        <taxon>Pentapetalae</taxon>
        <taxon>rosids</taxon>
        <taxon>fabids</taxon>
        <taxon>Fabales</taxon>
        <taxon>Fabaceae</taxon>
        <taxon>Caesalpinioideae</taxon>
        <taxon>mimosoid clade</taxon>
        <taxon>Acacieae</taxon>
        <taxon>Acacia</taxon>
    </lineage>
</organism>
<dbReference type="GO" id="GO:0005829">
    <property type="term" value="C:cytosol"/>
    <property type="evidence" value="ECO:0007669"/>
    <property type="project" value="TreeGrafter"/>
</dbReference>
<feature type="compositionally biased region" description="Basic and acidic residues" evidence="1">
    <location>
        <begin position="61"/>
        <end position="75"/>
    </location>
</feature>
<feature type="region of interest" description="Disordered" evidence="1">
    <location>
        <begin position="61"/>
        <end position="85"/>
    </location>
</feature>